<dbReference type="Pfam" id="PF07690">
    <property type="entry name" value="MFS_1"/>
    <property type="match status" value="1"/>
</dbReference>
<evidence type="ECO:0000256" key="3">
    <source>
        <dbReference type="ARBA" id="ARBA00022989"/>
    </source>
</evidence>
<dbReference type="AlphaFoldDB" id="A0A9P5YKD8"/>
<comment type="caution">
    <text evidence="6">The sequence shown here is derived from an EMBL/GenBank/DDBJ whole genome shotgun (WGS) entry which is preliminary data.</text>
</comment>
<evidence type="ECO:0000256" key="1">
    <source>
        <dbReference type="ARBA" id="ARBA00004141"/>
    </source>
</evidence>
<feature type="transmembrane region" description="Helical" evidence="5">
    <location>
        <begin position="307"/>
        <end position="324"/>
    </location>
</feature>
<keyword evidence="4 5" id="KW-0472">Membrane</keyword>
<keyword evidence="2 5" id="KW-0812">Transmembrane</keyword>
<dbReference type="OrthoDB" id="3026777at2759"/>
<dbReference type="Proteomes" id="UP000807353">
    <property type="component" value="Unassembled WGS sequence"/>
</dbReference>
<keyword evidence="3 5" id="KW-1133">Transmembrane helix</keyword>
<evidence type="ECO:0000256" key="5">
    <source>
        <dbReference type="SAM" id="Phobius"/>
    </source>
</evidence>
<dbReference type="Gene3D" id="1.20.1250.20">
    <property type="entry name" value="MFS general substrate transporter like domains"/>
    <property type="match status" value="1"/>
</dbReference>
<feature type="transmembrane region" description="Helical" evidence="5">
    <location>
        <begin position="228"/>
        <end position="249"/>
    </location>
</feature>
<dbReference type="SUPFAM" id="SSF103473">
    <property type="entry name" value="MFS general substrate transporter"/>
    <property type="match status" value="1"/>
</dbReference>
<dbReference type="InterPro" id="IPR036259">
    <property type="entry name" value="MFS_trans_sf"/>
</dbReference>
<feature type="transmembrane region" description="Helical" evidence="5">
    <location>
        <begin position="198"/>
        <end position="221"/>
    </location>
</feature>
<organism evidence="6 7">
    <name type="scientific">Collybia nuda</name>
    <dbReference type="NCBI Taxonomy" id="64659"/>
    <lineage>
        <taxon>Eukaryota</taxon>
        <taxon>Fungi</taxon>
        <taxon>Dikarya</taxon>
        <taxon>Basidiomycota</taxon>
        <taxon>Agaricomycotina</taxon>
        <taxon>Agaricomycetes</taxon>
        <taxon>Agaricomycetidae</taxon>
        <taxon>Agaricales</taxon>
        <taxon>Tricholomatineae</taxon>
        <taxon>Clitocybaceae</taxon>
        <taxon>Collybia</taxon>
    </lineage>
</organism>
<reference evidence="6" key="1">
    <citation type="submission" date="2020-11" db="EMBL/GenBank/DDBJ databases">
        <authorList>
            <consortium name="DOE Joint Genome Institute"/>
            <person name="Ahrendt S."/>
            <person name="Riley R."/>
            <person name="Andreopoulos W."/>
            <person name="Labutti K."/>
            <person name="Pangilinan J."/>
            <person name="Ruiz-Duenas F.J."/>
            <person name="Barrasa J.M."/>
            <person name="Sanchez-Garcia M."/>
            <person name="Camarero S."/>
            <person name="Miyauchi S."/>
            <person name="Serrano A."/>
            <person name="Linde D."/>
            <person name="Babiker R."/>
            <person name="Drula E."/>
            <person name="Ayuso-Fernandez I."/>
            <person name="Pacheco R."/>
            <person name="Padilla G."/>
            <person name="Ferreira P."/>
            <person name="Barriuso J."/>
            <person name="Kellner H."/>
            <person name="Castanera R."/>
            <person name="Alfaro M."/>
            <person name="Ramirez L."/>
            <person name="Pisabarro A.G."/>
            <person name="Kuo A."/>
            <person name="Tritt A."/>
            <person name="Lipzen A."/>
            <person name="He G."/>
            <person name="Yan M."/>
            <person name="Ng V."/>
            <person name="Cullen D."/>
            <person name="Martin F."/>
            <person name="Rosso M.-N."/>
            <person name="Henrissat B."/>
            <person name="Hibbett D."/>
            <person name="Martinez A.T."/>
            <person name="Grigoriev I.V."/>
        </authorList>
    </citation>
    <scope>NUCLEOTIDE SEQUENCE</scope>
    <source>
        <strain evidence="6">CBS 247.69</strain>
    </source>
</reference>
<proteinExistence type="predicted"/>
<feature type="transmembrane region" description="Helical" evidence="5">
    <location>
        <begin position="401"/>
        <end position="418"/>
    </location>
</feature>
<dbReference type="EMBL" id="MU150230">
    <property type="protein sequence ID" value="KAF9469426.1"/>
    <property type="molecule type" value="Genomic_DNA"/>
</dbReference>
<feature type="transmembrane region" description="Helical" evidence="5">
    <location>
        <begin position="126"/>
        <end position="147"/>
    </location>
</feature>
<keyword evidence="7" id="KW-1185">Reference proteome</keyword>
<evidence type="ECO:0000256" key="2">
    <source>
        <dbReference type="ARBA" id="ARBA00022692"/>
    </source>
</evidence>
<dbReference type="GO" id="GO:0016020">
    <property type="term" value="C:membrane"/>
    <property type="evidence" value="ECO:0007669"/>
    <property type="project" value="UniProtKB-SubCell"/>
</dbReference>
<feature type="transmembrane region" description="Helical" evidence="5">
    <location>
        <begin position="99"/>
        <end position="120"/>
    </location>
</feature>
<sequence>MSYHSISPPLPSGLGNGGTQHSDVVLPWYKKPSPLWPLVLLPFITSAVSSTFAPRIEVYTQLVCATHKPGIYNEHFLLSTAVIDGCASDPTVQAEVAKLSAVITACAGALACITTGWWGAFSDRHGRTYVMGIPIAGLFLTDLNFILTSHFWKYLPGGYWSLAIGPLIEGSLGGIIAATAALNAYIADTTNSTTRSRFFSLSMGLIFAGMSIGPTLGSLLIHTTGHTLSVFYVDGAAHLIFALCILFVVPESRSPTDCRLSRVKYATEKPSGSLWRRFLAFLSPLSVFWPSPVLVEGSLKVGRNWDLLLIALSYGLAVTIMDTFNVRFQYTSATFGWSSEDNGYWFSAIGVVRALFLTLILPTIIKLFNPAPSLTSSHVSSETQPLLPHPQPASFRFEIRLAQASLLVVLSAYIAMALTSTSRVFTIASLFDAMGAGFSPAVQTVALGKFLRGKEHGESGRLWGGLGVVQALCADILGPAGYGLVYMKTAGSFPPAIFVVSCVAVVLSLGLLTYVKTGREAVVNIGEGENVDPAVLIRD</sequence>
<gene>
    <name evidence="6" type="ORF">BDZ94DRAFT_1152351</name>
</gene>
<dbReference type="PANTHER" id="PTHR23507">
    <property type="entry name" value="ZGC:174356"/>
    <property type="match status" value="1"/>
</dbReference>
<name>A0A9P5YKD8_9AGAR</name>
<dbReference type="PANTHER" id="PTHR23507:SF1">
    <property type="entry name" value="FI18259P1-RELATED"/>
    <property type="match status" value="1"/>
</dbReference>
<evidence type="ECO:0000256" key="4">
    <source>
        <dbReference type="ARBA" id="ARBA00023136"/>
    </source>
</evidence>
<accession>A0A9P5YKD8</accession>
<feature type="transmembrane region" description="Helical" evidence="5">
    <location>
        <begin position="344"/>
        <end position="365"/>
    </location>
</feature>
<protein>
    <submittedName>
        <fullName evidence="6">Major facilitator superfamily domain-containing protein</fullName>
    </submittedName>
</protein>
<comment type="subcellular location">
    <subcellularLocation>
        <location evidence="1">Membrane</location>
        <topology evidence="1">Multi-pass membrane protein</topology>
    </subcellularLocation>
</comment>
<feature type="transmembrane region" description="Helical" evidence="5">
    <location>
        <begin position="496"/>
        <end position="515"/>
    </location>
</feature>
<dbReference type="InterPro" id="IPR011701">
    <property type="entry name" value="MFS"/>
</dbReference>
<feature type="transmembrane region" description="Helical" evidence="5">
    <location>
        <begin position="159"/>
        <end position="186"/>
    </location>
</feature>
<dbReference type="GO" id="GO:0022857">
    <property type="term" value="F:transmembrane transporter activity"/>
    <property type="evidence" value="ECO:0007669"/>
    <property type="project" value="InterPro"/>
</dbReference>
<evidence type="ECO:0000313" key="7">
    <source>
        <dbReference type="Proteomes" id="UP000807353"/>
    </source>
</evidence>
<evidence type="ECO:0000313" key="6">
    <source>
        <dbReference type="EMBL" id="KAF9469426.1"/>
    </source>
</evidence>